<dbReference type="Gene3D" id="1.10.287.280">
    <property type="match status" value="1"/>
</dbReference>
<dbReference type="EC" id="2.7.7.6" evidence="2 8"/>
<organism evidence="10 11">
    <name type="scientific">Micractinium conductrix</name>
    <dbReference type="NCBI Taxonomy" id="554055"/>
    <lineage>
        <taxon>Eukaryota</taxon>
        <taxon>Viridiplantae</taxon>
        <taxon>Chlorophyta</taxon>
        <taxon>core chlorophytes</taxon>
        <taxon>Trebouxiophyceae</taxon>
        <taxon>Chlorellales</taxon>
        <taxon>Chlorellaceae</taxon>
        <taxon>Chlorella clade</taxon>
        <taxon>Micractinium</taxon>
    </lineage>
</organism>
<keyword evidence="11" id="KW-1185">Reference proteome</keyword>
<proteinExistence type="inferred from homology"/>
<name>A0A2P6VL77_9CHLO</name>
<keyword evidence="6 8" id="KW-0804">Transcription</keyword>
<dbReference type="STRING" id="554055.A0A2P6VL77"/>
<dbReference type="InterPro" id="IPR029262">
    <property type="entry name" value="RPOL_N"/>
</dbReference>
<keyword evidence="4 8" id="KW-0808">Transferase</keyword>
<dbReference type="EMBL" id="LHPF02000003">
    <property type="protein sequence ID" value="PSC74843.1"/>
    <property type="molecule type" value="Genomic_DNA"/>
</dbReference>
<dbReference type="Pfam" id="PF00940">
    <property type="entry name" value="RNA_pol"/>
    <property type="match status" value="2"/>
</dbReference>
<comment type="similarity">
    <text evidence="1 8">Belongs to the phage and mitochondrial RNA polymerase family.</text>
</comment>
<dbReference type="OrthoDB" id="276422at2759"/>
<evidence type="ECO:0000259" key="9">
    <source>
        <dbReference type="SMART" id="SM01311"/>
    </source>
</evidence>
<evidence type="ECO:0000256" key="1">
    <source>
        <dbReference type="ARBA" id="ARBA00009493"/>
    </source>
</evidence>
<protein>
    <recommendedName>
        <fullName evidence="2 8">DNA-directed RNA polymerase</fullName>
        <ecNumber evidence="2 8">2.7.7.6</ecNumber>
    </recommendedName>
</protein>
<sequence>MKRLTQILAQQQVALVERTGALREWAPASPALQAMTWHQRFFNETPAGRELRRNWQRQVILETKAMEATRARYQKEQASMIARGAAAALPKARELLIRWFGPLTRAIMEEQKRILNGARGVDRKVYGPYLLQLEPEQLAVLTMHSVINAIVATEEAGGGAFSSPGQARVTRLSLAIGKAVEAQVNLDKLQVEAHKHNLVRREVKELYQRGWRLRQLLQQLQAADPEASLSQEQWDEWHSLGAALQDMGEVMPLDPHEWYSKADFEERLRRLSVACRVPREGSTTFSKVSAAARRVLQGEEVKWHSDILAKVGVALMKLLADSCFIDVRRPGGGVQSVPAFWHKLELGHDGSPRGIWKKYGLLCAHESVMSRIRPHEMVEVFMPQYLPMLIQPVPWLRNNMGGHLTLRNTVMRIRGSRLQQEMLDAADAEWLEGRGPGLSKVYDALNALSSTPWSVNPDVFKVVESIWAWGGGLCDIPPKVNVPMKPDIKLGFRQHRDHSSPGQLLFYGATRADVRARRSEIARSKKKNKELHSLRCDMEYKLAIAREFSKEERFFFPHNVDFRGRAYPMHPHLNHLGSDLARGLLQFADGRPLGEHGMFWLHVQAANLWGQGVDKLPLWGRYKWVQDNLAQIVENAHDPFQVSSYLGSSVSGDGVAAAKELKPKEQRELLKDLQVTAAAGGKLPFWWKAENPFQFLATCVEISNANASGDPARYISRLPVHMDGSCNGLQHYAALARDLTGGFAVNLCPSDKPQDVYTEISSLVKKRVAADAAEGVPEAQALVKHTTVDRKLVKQTVMTSVYGVTFVGARAQIGNRLKERGFEDSPFMYKVSCYSAKVILDCLHEMFKSAKDTMHWLSECARIIAKDGHGVMWHTPLGLPVVQPYRRKDKQHVRTLLQRLVLVENNDDLPIMKQRQRTAFPPNYIHSIDSSHMMLTVIACKDEGLDFAGVHDSFWTHAGSVERMNELLRDKFIELHSQPLLEQLLEEFQKLYPGIKFPPVPKRGDLNLDQLREATYFFS</sequence>
<comment type="catalytic activity">
    <reaction evidence="7 8">
        <text>RNA(n) + a ribonucleoside 5'-triphosphate = RNA(n+1) + diphosphate</text>
        <dbReference type="Rhea" id="RHEA:21248"/>
        <dbReference type="Rhea" id="RHEA-COMP:14527"/>
        <dbReference type="Rhea" id="RHEA-COMP:17342"/>
        <dbReference type="ChEBI" id="CHEBI:33019"/>
        <dbReference type="ChEBI" id="CHEBI:61557"/>
        <dbReference type="ChEBI" id="CHEBI:140395"/>
        <dbReference type="EC" id="2.7.7.6"/>
    </reaction>
</comment>
<dbReference type="PROSITE" id="PS00489">
    <property type="entry name" value="RNA_POL_PHAGE_2"/>
    <property type="match status" value="1"/>
</dbReference>
<dbReference type="FunFam" id="1.10.150.20:FF:000041">
    <property type="entry name" value="DNA-directed RNA polymerase"/>
    <property type="match status" value="1"/>
</dbReference>
<evidence type="ECO:0000256" key="5">
    <source>
        <dbReference type="ARBA" id="ARBA00022695"/>
    </source>
</evidence>
<dbReference type="Gene3D" id="1.10.1320.10">
    <property type="entry name" value="DNA-directed RNA polymerase, N-terminal domain"/>
    <property type="match status" value="2"/>
</dbReference>
<evidence type="ECO:0000256" key="2">
    <source>
        <dbReference type="ARBA" id="ARBA00012418"/>
    </source>
</evidence>
<comment type="function">
    <text evidence="8">DNA-dependent RNA polymerase catalyzes the transcription of DNA into RNA using the four ribonucleoside triphosphates as substrates.</text>
</comment>
<dbReference type="Pfam" id="PF14700">
    <property type="entry name" value="RPOL_N"/>
    <property type="match status" value="1"/>
</dbReference>
<dbReference type="Proteomes" id="UP000239649">
    <property type="component" value="Unassembled WGS sequence"/>
</dbReference>
<dbReference type="InterPro" id="IPR043502">
    <property type="entry name" value="DNA/RNA_pol_sf"/>
</dbReference>
<evidence type="ECO:0000256" key="3">
    <source>
        <dbReference type="ARBA" id="ARBA00022478"/>
    </source>
</evidence>
<keyword evidence="5 8" id="KW-0548">Nucleotidyltransferase</keyword>
<dbReference type="AlphaFoldDB" id="A0A2P6VL77"/>
<reference evidence="10 11" key="1">
    <citation type="journal article" date="2018" name="Plant J.">
        <title>Genome sequences of Chlorella sorokiniana UTEX 1602 and Micractinium conductrix SAG 241.80: implications to maltose excretion by a green alga.</title>
        <authorList>
            <person name="Arriola M.B."/>
            <person name="Velmurugan N."/>
            <person name="Zhang Y."/>
            <person name="Plunkett M.H."/>
            <person name="Hondzo H."/>
            <person name="Barney B.M."/>
        </authorList>
    </citation>
    <scope>NUCLEOTIDE SEQUENCE [LARGE SCALE GENOMIC DNA]</scope>
    <source>
        <strain evidence="10 11">SAG 241.80</strain>
    </source>
</reference>
<dbReference type="GO" id="GO:0006390">
    <property type="term" value="P:mitochondrial transcription"/>
    <property type="evidence" value="ECO:0007669"/>
    <property type="project" value="TreeGrafter"/>
</dbReference>
<evidence type="ECO:0000256" key="4">
    <source>
        <dbReference type="ARBA" id="ARBA00022679"/>
    </source>
</evidence>
<feature type="domain" description="DNA-directed RNA polymerase N-terminal" evidence="9">
    <location>
        <begin position="56"/>
        <end position="450"/>
    </location>
</feature>
<dbReference type="GO" id="GO:0003677">
    <property type="term" value="F:DNA binding"/>
    <property type="evidence" value="ECO:0007669"/>
    <property type="project" value="InterPro"/>
</dbReference>
<dbReference type="GO" id="GO:0034245">
    <property type="term" value="C:mitochondrial DNA-directed RNA polymerase complex"/>
    <property type="evidence" value="ECO:0007669"/>
    <property type="project" value="TreeGrafter"/>
</dbReference>
<dbReference type="InterPro" id="IPR046950">
    <property type="entry name" value="DNA-dir_Rpol_C_phage-type"/>
</dbReference>
<dbReference type="SUPFAM" id="SSF56672">
    <property type="entry name" value="DNA/RNA polymerases"/>
    <property type="match status" value="2"/>
</dbReference>
<dbReference type="SMART" id="SM01311">
    <property type="entry name" value="RPOL_N"/>
    <property type="match status" value="1"/>
</dbReference>
<dbReference type="PROSITE" id="PS00900">
    <property type="entry name" value="RNA_POL_PHAGE_1"/>
    <property type="match status" value="1"/>
</dbReference>
<dbReference type="PANTHER" id="PTHR10102">
    <property type="entry name" value="DNA-DIRECTED RNA POLYMERASE, MITOCHONDRIAL"/>
    <property type="match status" value="1"/>
</dbReference>
<keyword evidence="3 8" id="KW-0240">DNA-directed RNA polymerase</keyword>
<accession>A0A2P6VL77</accession>
<dbReference type="InterPro" id="IPR037159">
    <property type="entry name" value="RNA_POL_N_sf"/>
</dbReference>
<evidence type="ECO:0000313" key="10">
    <source>
        <dbReference type="EMBL" id="PSC74843.1"/>
    </source>
</evidence>
<comment type="caution">
    <text evidence="10">The sequence shown here is derived from an EMBL/GenBank/DDBJ whole genome shotgun (WGS) entry which is preliminary data.</text>
</comment>
<evidence type="ECO:0000256" key="7">
    <source>
        <dbReference type="ARBA" id="ARBA00048552"/>
    </source>
</evidence>
<dbReference type="Gene3D" id="1.10.150.20">
    <property type="entry name" value="5' to 3' exonuclease, C-terminal subdomain"/>
    <property type="match status" value="1"/>
</dbReference>
<evidence type="ECO:0000256" key="8">
    <source>
        <dbReference type="RuleBase" id="RU003805"/>
    </source>
</evidence>
<dbReference type="GO" id="GO:0003899">
    <property type="term" value="F:DNA-directed RNA polymerase activity"/>
    <property type="evidence" value="ECO:0007669"/>
    <property type="project" value="UniProtKB-EC"/>
</dbReference>
<evidence type="ECO:0000313" key="11">
    <source>
        <dbReference type="Proteomes" id="UP000239649"/>
    </source>
</evidence>
<evidence type="ECO:0000256" key="6">
    <source>
        <dbReference type="ARBA" id="ARBA00023163"/>
    </source>
</evidence>
<gene>
    <name evidence="10" type="ORF">C2E20_1729</name>
</gene>
<dbReference type="PANTHER" id="PTHR10102:SF0">
    <property type="entry name" value="DNA-DIRECTED RNA POLYMERASE, MITOCHONDRIAL"/>
    <property type="match status" value="1"/>
</dbReference>
<dbReference type="InterPro" id="IPR002092">
    <property type="entry name" value="DNA-dir_Rpol_phage-type"/>
</dbReference>